<reference evidence="3" key="1">
    <citation type="submission" date="2024-07" db="EMBL/GenBank/DDBJ databases">
        <title>Two chromosome-level genome assemblies of Korean endemic species Abeliophyllum distichum and Forsythia ovata (Oleaceae).</title>
        <authorList>
            <person name="Jang H."/>
        </authorList>
    </citation>
    <scope>NUCLEOTIDE SEQUENCE [LARGE SCALE GENOMIC DNA]</scope>
</reference>
<protein>
    <submittedName>
        <fullName evidence="2">Uncharacterized protein</fullName>
    </submittedName>
</protein>
<sequence>MSREWGLGDGVSMSREWGLYVVAGDGRIQIRDLSTYEGEPSLQSQNTSKSQTKSKLQARRSKKNTKSSSQDQPPPADFHFMPTPGIEQSNAAVFDNNGPAVDAPVGSRHEKD</sequence>
<accession>A0ABD1UY37</accession>
<feature type="region of interest" description="Disordered" evidence="1">
    <location>
        <begin position="37"/>
        <end position="112"/>
    </location>
</feature>
<evidence type="ECO:0000313" key="3">
    <source>
        <dbReference type="Proteomes" id="UP001604277"/>
    </source>
</evidence>
<evidence type="ECO:0000256" key="1">
    <source>
        <dbReference type="SAM" id="MobiDB-lite"/>
    </source>
</evidence>
<dbReference type="Proteomes" id="UP001604277">
    <property type="component" value="Unassembled WGS sequence"/>
</dbReference>
<keyword evidence="3" id="KW-1185">Reference proteome</keyword>
<feature type="compositionally biased region" description="Basic residues" evidence="1">
    <location>
        <begin position="56"/>
        <end position="65"/>
    </location>
</feature>
<dbReference type="AlphaFoldDB" id="A0ABD1UY37"/>
<name>A0ABD1UY37_9LAMI</name>
<proteinExistence type="predicted"/>
<evidence type="ECO:0000313" key="2">
    <source>
        <dbReference type="EMBL" id="KAL2529867.1"/>
    </source>
</evidence>
<dbReference type="EMBL" id="JBFOLJ010000006">
    <property type="protein sequence ID" value="KAL2529867.1"/>
    <property type="molecule type" value="Genomic_DNA"/>
</dbReference>
<organism evidence="2 3">
    <name type="scientific">Forsythia ovata</name>
    <dbReference type="NCBI Taxonomy" id="205694"/>
    <lineage>
        <taxon>Eukaryota</taxon>
        <taxon>Viridiplantae</taxon>
        <taxon>Streptophyta</taxon>
        <taxon>Embryophyta</taxon>
        <taxon>Tracheophyta</taxon>
        <taxon>Spermatophyta</taxon>
        <taxon>Magnoliopsida</taxon>
        <taxon>eudicotyledons</taxon>
        <taxon>Gunneridae</taxon>
        <taxon>Pentapetalae</taxon>
        <taxon>asterids</taxon>
        <taxon>lamiids</taxon>
        <taxon>Lamiales</taxon>
        <taxon>Oleaceae</taxon>
        <taxon>Forsythieae</taxon>
        <taxon>Forsythia</taxon>
    </lineage>
</organism>
<comment type="caution">
    <text evidence="2">The sequence shown here is derived from an EMBL/GenBank/DDBJ whole genome shotgun (WGS) entry which is preliminary data.</text>
</comment>
<feature type="compositionally biased region" description="Low complexity" evidence="1">
    <location>
        <begin position="41"/>
        <end position="55"/>
    </location>
</feature>
<gene>
    <name evidence="2" type="ORF">Fot_22468</name>
</gene>